<dbReference type="InterPro" id="IPR037925">
    <property type="entry name" value="FlgE/F/G-like"/>
</dbReference>
<evidence type="ECO:0000313" key="10">
    <source>
        <dbReference type="EMBL" id="ARE82529.1"/>
    </source>
</evidence>
<reference evidence="10 11" key="1">
    <citation type="submission" date="2017-03" db="EMBL/GenBank/DDBJ databases">
        <title>Genome Sequence of Roseovarius mucosus strain SMR3 Isolated from a culture of the Diatom Skeletonema marinoi.</title>
        <authorList>
            <person name="Topel M."/>
            <person name="Pinder M."/>
            <person name="Johansson O.N."/>
            <person name="Kourtchenko O."/>
            <person name="Godhe A."/>
            <person name="Clarke A.K."/>
        </authorList>
    </citation>
    <scope>NUCLEOTIDE SEQUENCE [LARGE SCALE GENOMIC DNA]</scope>
    <source>
        <strain evidence="10 11">SMR3</strain>
    </source>
</reference>
<feature type="domain" description="Flagellar hook protein FlgE D2" evidence="8">
    <location>
        <begin position="177"/>
        <end position="298"/>
    </location>
</feature>
<keyword evidence="10" id="KW-0969">Cilium</keyword>
<dbReference type="AlphaFoldDB" id="A0A1V0RL69"/>
<evidence type="ECO:0000259" key="6">
    <source>
        <dbReference type="Pfam" id="PF00460"/>
    </source>
</evidence>
<dbReference type="PANTHER" id="PTHR30435:SF1">
    <property type="entry name" value="FLAGELLAR HOOK PROTEIN FLGE"/>
    <property type="match status" value="1"/>
</dbReference>
<dbReference type="Proteomes" id="UP000192273">
    <property type="component" value="Chromosome"/>
</dbReference>
<dbReference type="InterPro" id="IPR037058">
    <property type="entry name" value="Falgellar_hook_FlgE_sf"/>
</dbReference>
<dbReference type="InterPro" id="IPR053967">
    <property type="entry name" value="LlgE_F_G-like_D1"/>
</dbReference>
<evidence type="ECO:0000256" key="2">
    <source>
        <dbReference type="ARBA" id="ARBA00009677"/>
    </source>
</evidence>
<evidence type="ECO:0000259" key="7">
    <source>
        <dbReference type="Pfam" id="PF06429"/>
    </source>
</evidence>
<dbReference type="Pfam" id="PF00460">
    <property type="entry name" value="Flg_bb_rod"/>
    <property type="match status" value="1"/>
</dbReference>
<comment type="similarity">
    <text evidence="2 5">Belongs to the flagella basal body rod proteins family.</text>
</comment>
<sequence length="419" mass="42903">MSFHTALSGLNAAQTDISVTSNNIANVGTLGFHGSRAEFADIYTTSPYSRPASQIGSGTEVSRIGVDFKQGSLTATGNVLDLSLQGPGFFQVRTGPDAGADAGYTRAGAFGMNREGFVTNAAGHFLTVFPTSENGDTLSTTQTQRLQIPQQFGTPQATTAVDLSFNLSLSNNGGLGAQAAIPAAAFDPADPTTYAATTQIPVLDAAGRAVPAQAYFVMSDAPDALDGGLAYTVQLVVDGVITAPTDPLATLSFDAGGAQTGGLEAMNFDFGEQALSLSLGGSRVSEGPFGAIAVSQNGTRQLDLSSVDVRQDGTVWASYGAETSVAVGQVAVANFSDIQGLGSIGSATYRASRESGDVRLGVPGTSGFGAIRAGSVERSNVDLTEQLVNLIMAQRNYQASAKALETNGTLADTVLNIRS</sequence>
<evidence type="ECO:0000256" key="5">
    <source>
        <dbReference type="RuleBase" id="RU362116"/>
    </source>
</evidence>
<evidence type="ECO:0000259" key="8">
    <source>
        <dbReference type="Pfam" id="PF07559"/>
    </source>
</evidence>
<dbReference type="Pfam" id="PF07559">
    <property type="entry name" value="FlgE_D2"/>
    <property type="match status" value="1"/>
</dbReference>
<dbReference type="OrthoDB" id="8372879at2"/>
<evidence type="ECO:0000313" key="11">
    <source>
        <dbReference type="Proteomes" id="UP000192273"/>
    </source>
</evidence>
<proteinExistence type="inferred from homology"/>
<feature type="domain" description="Flagellar hook protein FlgE/F/G-like D1" evidence="9">
    <location>
        <begin position="84"/>
        <end position="151"/>
    </location>
</feature>
<dbReference type="InterPro" id="IPR020013">
    <property type="entry name" value="Flagellar_FlgE/F/G"/>
</dbReference>
<organism evidence="10 11">
    <name type="scientific">Roseovarius mucosus</name>
    <dbReference type="NCBI Taxonomy" id="215743"/>
    <lineage>
        <taxon>Bacteria</taxon>
        <taxon>Pseudomonadati</taxon>
        <taxon>Pseudomonadota</taxon>
        <taxon>Alphaproteobacteria</taxon>
        <taxon>Rhodobacterales</taxon>
        <taxon>Roseobacteraceae</taxon>
        <taxon>Roseovarius</taxon>
    </lineage>
</organism>
<dbReference type="PANTHER" id="PTHR30435">
    <property type="entry name" value="FLAGELLAR PROTEIN"/>
    <property type="match status" value="1"/>
</dbReference>
<feature type="domain" description="Flagellar basal-body/hook protein C-terminal" evidence="7">
    <location>
        <begin position="373"/>
        <end position="417"/>
    </location>
</feature>
<keyword evidence="11" id="KW-1185">Reference proteome</keyword>
<accession>A0A1V0RL69</accession>
<dbReference type="GO" id="GO:0005829">
    <property type="term" value="C:cytosol"/>
    <property type="evidence" value="ECO:0007669"/>
    <property type="project" value="TreeGrafter"/>
</dbReference>
<evidence type="ECO:0000256" key="3">
    <source>
        <dbReference type="ARBA" id="ARBA00019015"/>
    </source>
</evidence>
<dbReference type="SUPFAM" id="SSF117143">
    <property type="entry name" value="Flagellar hook protein flgE"/>
    <property type="match status" value="1"/>
</dbReference>
<dbReference type="InterPro" id="IPR011491">
    <property type="entry name" value="FlgE_D2"/>
</dbReference>
<dbReference type="GO" id="GO:0009424">
    <property type="term" value="C:bacterial-type flagellum hook"/>
    <property type="evidence" value="ECO:0007669"/>
    <property type="project" value="TreeGrafter"/>
</dbReference>
<keyword evidence="10" id="KW-0966">Cell projection</keyword>
<dbReference type="GO" id="GO:0071978">
    <property type="term" value="P:bacterial-type flagellum-dependent swarming motility"/>
    <property type="evidence" value="ECO:0007669"/>
    <property type="project" value="TreeGrafter"/>
</dbReference>
<dbReference type="RefSeq" id="WP_008280524.1">
    <property type="nucleotide sequence ID" value="NZ_CP020474.1"/>
</dbReference>
<comment type="function">
    <text evidence="5">A flexible structure which links the flagellar filament to the drive apparatus in the basal body.</text>
</comment>
<feature type="domain" description="Flagellar basal body rod protein N-terminal" evidence="6">
    <location>
        <begin position="5"/>
        <end position="32"/>
    </location>
</feature>
<evidence type="ECO:0000256" key="1">
    <source>
        <dbReference type="ARBA" id="ARBA00004117"/>
    </source>
</evidence>
<dbReference type="InterPro" id="IPR001444">
    <property type="entry name" value="Flag_bb_rod_N"/>
</dbReference>
<dbReference type="Pfam" id="PF06429">
    <property type="entry name" value="Flg_bbr_C"/>
    <property type="match status" value="1"/>
</dbReference>
<evidence type="ECO:0000256" key="4">
    <source>
        <dbReference type="ARBA" id="ARBA00023143"/>
    </source>
</evidence>
<protein>
    <recommendedName>
        <fullName evidence="3 5">Flagellar hook protein FlgE</fullName>
    </recommendedName>
</protein>
<dbReference type="Pfam" id="PF22692">
    <property type="entry name" value="LlgE_F_G_D1"/>
    <property type="match status" value="1"/>
</dbReference>
<dbReference type="GO" id="GO:0009425">
    <property type="term" value="C:bacterial-type flagellum basal body"/>
    <property type="evidence" value="ECO:0007669"/>
    <property type="project" value="UniProtKB-SubCell"/>
</dbReference>
<dbReference type="EMBL" id="CP020474">
    <property type="protein sequence ID" value="ARE82529.1"/>
    <property type="molecule type" value="Genomic_DNA"/>
</dbReference>
<dbReference type="KEGG" id="rmm:ROSMUCSMR3_01034"/>
<keyword evidence="10" id="KW-0282">Flagellum</keyword>
<dbReference type="Gene3D" id="2.60.98.20">
    <property type="entry name" value="Flagellar hook protein FlgE"/>
    <property type="match status" value="1"/>
</dbReference>
<dbReference type="NCBIfam" id="TIGR03506">
    <property type="entry name" value="FlgEFG_subfam"/>
    <property type="match status" value="1"/>
</dbReference>
<keyword evidence="4 5" id="KW-0975">Bacterial flagellum</keyword>
<dbReference type="InterPro" id="IPR010930">
    <property type="entry name" value="Flg_bb/hook_C_dom"/>
</dbReference>
<gene>
    <name evidence="10" type="primary">flgE</name>
    <name evidence="10" type="ORF">ROSMUCSMR3_01034</name>
</gene>
<evidence type="ECO:0000259" key="9">
    <source>
        <dbReference type="Pfam" id="PF22692"/>
    </source>
</evidence>
<name>A0A1V0RL69_9RHOB</name>
<comment type="subcellular location">
    <subcellularLocation>
        <location evidence="1 5">Bacterial flagellum basal body</location>
    </subcellularLocation>
</comment>